<keyword evidence="3" id="KW-1003">Cell membrane</keyword>
<proteinExistence type="inferred from homology"/>
<evidence type="ECO:0000256" key="5">
    <source>
        <dbReference type="ARBA" id="ARBA00022989"/>
    </source>
</evidence>
<gene>
    <name evidence="8" type="ORF">GCM10023175_44590</name>
</gene>
<evidence type="ECO:0000313" key="8">
    <source>
        <dbReference type="EMBL" id="GAA4551888.1"/>
    </source>
</evidence>
<keyword evidence="9" id="KW-1185">Reference proteome</keyword>
<comment type="subcellular location">
    <subcellularLocation>
        <location evidence="1">Cell membrane</location>
        <topology evidence="1">Multi-pass membrane protein</topology>
    </subcellularLocation>
</comment>
<evidence type="ECO:0000256" key="6">
    <source>
        <dbReference type="ARBA" id="ARBA00023136"/>
    </source>
</evidence>
<dbReference type="PANTHER" id="PTHR34584:SF1">
    <property type="entry name" value="NA(+)_H(+) ANTIPORTER SUBUNIT E1"/>
    <property type="match status" value="1"/>
</dbReference>
<evidence type="ECO:0000256" key="4">
    <source>
        <dbReference type="ARBA" id="ARBA00022692"/>
    </source>
</evidence>
<reference evidence="9" key="1">
    <citation type="journal article" date="2019" name="Int. J. Syst. Evol. Microbiol.">
        <title>The Global Catalogue of Microorganisms (GCM) 10K type strain sequencing project: providing services to taxonomists for standard genome sequencing and annotation.</title>
        <authorList>
            <consortium name="The Broad Institute Genomics Platform"/>
            <consortium name="The Broad Institute Genome Sequencing Center for Infectious Disease"/>
            <person name="Wu L."/>
            <person name="Ma J."/>
        </authorList>
    </citation>
    <scope>NUCLEOTIDE SEQUENCE [LARGE SCALE GENOMIC DNA]</scope>
    <source>
        <strain evidence="9">JCM 17906</strain>
    </source>
</reference>
<evidence type="ECO:0000256" key="1">
    <source>
        <dbReference type="ARBA" id="ARBA00004651"/>
    </source>
</evidence>
<protein>
    <submittedName>
        <fullName evidence="8">Na+/H+ antiporter subunit E</fullName>
    </submittedName>
</protein>
<comment type="caution">
    <text evidence="8">The sequence shown here is derived from an EMBL/GenBank/DDBJ whole genome shotgun (WGS) entry which is preliminary data.</text>
</comment>
<evidence type="ECO:0000256" key="2">
    <source>
        <dbReference type="ARBA" id="ARBA00006228"/>
    </source>
</evidence>
<dbReference type="EMBL" id="BAABGT010000069">
    <property type="protein sequence ID" value="GAA4551888.1"/>
    <property type="molecule type" value="Genomic_DNA"/>
</dbReference>
<feature type="transmembrane region" description="Helical" evidence="7">
    <location>
        <begin position="28"/>
        <end position="49"/>
    </location>
</feature>
<dbReference type="Proteomes" id="UP001501598">
    <property type="component" value="Unassembled WGS sequence"/>
</dbReference>
<dbReference type="InterPro" id="IPR002758">
    <property type="entry name" value="Cation_antiport_E"/>
</dbReference>
<organism evidence="8 9">
    <name type="scientific">Pseudonocardia xishanensis</name>
    <dbReference type="NCBI Taxonomy" id="630995"/>
    <lineage>
        <taxon>Bacteria</taxon>
        <taxon>Bacillati</taxon>
        <taxon>Actinomycetota</taxon>
        <taxon>Actinomycetes</taxon>
        <taxon>Pseudonocardiales</taxon>
        <taxon>Pseudonocardiaceae</taxon>
        <taxon>Pseudonocardia</taxon>
    </lineage>
</organism>
<dbReference type="RefSeq" id="WP_345421829.1">
    <property type="nucleotide sequence ID" value="NZ_BAABGT010000069.1"/>
</dbReference>
<evidence type="ECO:0000256" key="3">
    <source>
        <dbReference type="ARBA" id="ARBA00022475"/>
    </source>
</evidence>
<sequence length="167" mass="18265">MTLVRRWPQILWLTIVWVLLWGRVSPTIVVGGVLTAAVVTALFPLPLAARLPLRPRPLLQLVGFLLMDLVRSGWQVSVETLRYGPRSRAGIVAVPLLTDSERIITVIAGAAALTPGSFVLQIDRPGRLLYVYALGLRSAADAEQVRGQMRRLQEIVIAAVGVREEAA</sequence>
<comment type="similarity">
    <text evidence="2">Belongs to the CPA3 antiporters (TC 2.A.63) subunit E family.</text>
</comment>
<keyword evidence="5 7" id="KW-1133">Transmembrane helix</keyword>
<keyword evidence="6 7" id="KW-0472">Membrane</keyword>
<name>A0ABP8RXH3_9PSEU</name>
<evidence type="ECO:0000313" key="9">
    <source>
        <dbReference type="Proteomes" id="UP001501598"/>
    </source>
</evidence>
<dbReference type="Pfam" id="PF01899">
    <property type="entry name" value="MNHE"/>
    <property type="match status" value="1"/>
</dbReference>
<evidence type="ECO:0000256" key="7">
    <source>
        <dbReference type="SAM" id="Phobius"/>
    </source>
</evidence>
<keyword evidence="4 7" id="KW-0812">Transmembrane</keyword>
<accession>A0ABP8RXH3</accession>
<dbReference type="PANTHER" id="PTHR34584">
    <property type="entry name" value="NA(+)/H(+) ANTIPORTER SUBUNIT E1"/>
    <property type="match status" value="1"/>
</dbReference>